<evidence type="ECO:0000256" key="2">
    <source>
        <dbReference type="ARBA" id="ARBA00022448"/>
    </source>
</evidence>
<evidence type="ECO:0000259" key="9">
    <source>
        <dbReference type="PROSITE" id="PS50928"/>
    </source>
</evidence>
<dbReference type="InterPro" id="IPR000515">
    <property type="entry name" value="MetI-like"/>
</dbReference>
<comment type="subcellular location">
    <subcellularLocation>
        <location evidence="1">Cell inner membrane</location>
        <topology evidence="1">Multi-pass membrane protein</topology>
    </subcellularLocation>
</comment>
<feature type="transmembrane region" description="Helical" evidence="8">
    <location>
        <begin position="181"/>
        <end position="204"/>
    </location>
</feature>
<evidence type="ECO:0000256" key="7">
    <source>
        <dbReference type="ARBA" id="ARBA00023136"/>
    </source>
</evidence>
<evidence type="ECO:0000256" key="5">
    <source>
        <dbReference type="ARBA" id="ARBA00022692"/>
    </source>
</evidence>
<protein>
    <recommendedName>
        <fullName evidence="9">ABC transmembrane type-1 domain-containing protein</fullName>
    </recommendedName>
</protein>
<organism evidence="10 11">
    <name type="scientific">Pyrodictium occultum</name>
    <dbReference type="NCBI Taxonomy" id="2309"/>
    <lineage>
        <taxon>Archaea</taxon>
        <taxon>Thermoproteota</taxon>
        <taxon>Thermoprotei</taxon>
        <taxon>Desulfurococcales</taxon>
        <taxon>Pyrodictiaceae</taxon>
        <taxon>Pyrodictium</taxon>
    </lineage>
</organism>
<dbReference type="GO" id="GO:0005886">
    <property type="term" value="C:plasma membrane"/>
    <property type="evidence" value="ECO:0007669"/>
    <property type="project" value="UniProtKB-SubCell"/>
</dbReference>
<feature type="transmembrane region" description="Helical" evidence="8">
    <location>
        <begin position="360"/>
        <end position="384"/>
    </location>
</feature>
<dbReference type="Proteomes" id="UP000053352">
    <property type="component" value="Unassembled WGS sequence"/>
</dbReference>
<feature type="transmembrane region" description="Helical" evidence="8">
    <location>
        <begin position="469"/>
        <end position="488"/>
    </location>
</feature>
<feature type="transmembrane region" description="Helical" evidence="8">
    <location>
        <begin position="93"/>
        <end position="117"/>
    </location>
</feature>
<feature type="transmembrane region" description="Helical" evidence="8">
    <location>
        <begin position="500"/>
        <end position="522"/>
    </location>
</feature>
<feature type="transmembrane region" description="Helical" evidence="8">
    <location>
        <begin position="442"/>
        <end position="463"/>
    </location>
</feature>
<feature type="transmembrane region" description="Helical" evidence="8">
    <location>
        <begin position="57"/>
        <end position="86"/>
    </location>
</feature>
<evidence type="ECO:0000313" key="10">
    <source>
        <dbReference type="EMBL" id="KSW11565.1"/>
    </source>
</evidence>
<name>A0A0V8RU93_PYROC</name>
<dbReference type="Gene3D" id="1.10.3720.10">
    <property type="entry name" value="MetI-like"/>
    <property type="match status" value="2"/>
</dbReference>
<evidence type="ECO:0000313" key="11">
    <source>
        <dbReference type="Proteomes" id="UP000053352"/>
    </source>
</evidence>
<dbReference type="PANTHER" id="PTHR43357:SF4">
    <property type="entry name" value="INNER MEMBRANE ABC TRANSPORTER PERMEASE PROTEIN YDCV"/>
    <property type="match status" value="1"/>
</dbReference>
<keyword evidence="7 8" id="KW-0472">Membrane</keyword>
<feature type="transmembrane region" description="Helical" evidence="8">
    <location>
        <begin position="137"/>
        <end position="160"/>
    </location>
</feature>
<dbReference type="InterPro" id="IPR035906">
    <property type="entry name" value="MetI-like_sf"/>
</dbReference>
<dbReference type="PANTHER" id="PTHR43357">
    <property type="entry name" value="INNER MEMBRANE ABC TRANSPORTER PERMEASE PROTEIN YDCV"/>
    <property type="match status" value="1"/>
</dbReference>
<feature type="transmembrane region" description="Helical" evidence="8">
    <location>
        <begin position="288"/>
        <end position="310"/>
    </location>
</feature>
<feature type="transmembrane region" description="Helical" evidence="8">
    <location>
        <begin position="396"/>
        <end position="418"/>
    </location>
</feature>
<sequence>MAPRLAADHERLSLGRLGGALATAAWLVALLYTLPLALALALFWPPGWPPPFSLPRVLAWTLAQAAASATLAVAVGWPLGVLAGFYGSRAARAAVAASLAPFMSPVAAVAAGMRALYGEGGLASRLLPWLEPLARGWTGVLALHSYFNIGLAAALAAAAAGSTEAAVAEHARMLGLRGARLWLRVLLPLTARVALYAWGIAFLYSATSAAPLLVEGAAYRYYTLEAWLYVVYRGFPGLAGLVPVLALLELGAAAAASMLLLRAARGLPSSPLAARGEGSLPLSRGWRLAAASYSALVTAYLYAPVAALAVQAAGADPGRLLEAAAAGPGLAGAVANSLAYAAAATALSLLLGVPASGGRLAVAALSLVAVAPVAYGVSASLAYFRPLSRLLGEANASRLLIVLAHTAAGLPLASRVLAEAWGRLQREVGDTMLLLGLRGARLLRHILAATAPVAAMAAGLAAAASLGEFGASIVVSVPATWSMTVLVYELLSAGRLFHEACLAALILEAMSLSAILLAQAAAGRLAGQGRL</sequence>
<dbReference type="AlphaFoldDB" id="A0A0V8RU93"/>
<keyword evidence="4" id="KW-0997">Cell inner membrane</keyword>
<dbReference type="GO" id="GO:0055085">
    <property type="term" value="P:transmembrane transport"/>
    <property type="evidence" value="ECO:0007669"/>
    <property type="project" value="InterPro"/>
</dbReference>
<keyword evidence="5 8" id="KW-0812">Transmembrane</keyword>
<evidence type="ECO:0000256" key="3">
    <source>
        <dbReference type="ARBA" id="ARBA00022475"/>
    </source>
</evidence>
<dbReference type="RefSeq" id="WP_058370241.1">
    <property type="nucleotide sequence ID" value="NZ_LNTB01000001.1"/>
</dbReference>
<evidence type="ECO:0000256" key="8">
    <source>
        <dbReference type="SAM" id="Phobius"/>
    </source>
</evidence>
<feature type="transmembrane region" description="Helical" evidence="8">
    <location>
        <begin position="330"/>
        <end position="353"/>
    </location>
</feature>
<accession>A0A0V8RU93</accession>
<dbReference type="EMBL" id="LNTB01000001">
    <property type="protein sequence ID" value="KSW11565.1"/>
    <property type="molecule type" value="Genomic_DNA"/>
</dbReference>
<feature type="domain" description="ABC transmembrane type-1" evidence="9">
    <location>
        <begin position="58"/>
        <end position="260"/>
    </location>
</feature>
<dbReference type="SUPFAM" id="SSF161098">
    <property type="entry name" value="MetI-like"/>
    <property type="match status" value="2"/>
</dbReference>
<gene>
    <name evidence="10" type="ORF">CF15_01640</name>
</gene>
<evidence type="ECO:0000256" key="6">
    <source>
        <dbReference type="ARBA" id="ARBA00022989"/>
    </source>
</evidence>
<proteinExistence type="predicted"/>
<feature type="transmembrane region" description="Helical" evidence="8">
    <location>
        <begin position="238"/>
        <end position="261"/>
    </location>
</feature>
<dbReference type="OrthoDB" id="15545at2157"/>
<keyword evidence="6 8" id="KW-1133">Transmembrane helix</keyword>
<evidence type="ECO:0000256" key="4">
    <source>
        <dbReference type="ARBA" id="ARBA00022519"/>
    </source>
</evidence>
<keyword evidence="2" id="KW-0813">Transport</keyword>
<keyword evidence="11" id="KW-1185">Reference proteome</keyword>
<keyword evidence="3" id="KW-1003">Cell membrane</keyword>
<evidence type="ECO:0000256" key="1">
    <source>
        <dbReference type="ARBA" id="ARBA00004429"/>
    </source>
</evidence>
<reference evidence="10 11" key="1">
    <citation type="submission" date="2015-11" db="EMBL/GenBank/DDBJ databases">
        <title>Genome sequence of Pyrodictium occultum PL-19, a marine hyperthermophilic archaeon isolated from Volcano, Italy.</title>
        <authorList>
            <person name="Utturkar S."/>
            <person name="Huber H."/>
            <person name="Leptihn S."/>
            <person name="Brown S."/>
            <person name="Stetter K.O."/>
            <person name="Podar M."/>
        </authorList>
    </citation>
    <scope>NUCLEOTIDE SEQUENCE [LARGE SCALE GENOMIC DNA]</scope>
    <source>
        <strain evidence="10 11">PL-19</strain>
    </source>
</reference>
<feature type="domain" description="ABC transmembrane type-1" evidence="9">
    <location>
        <begin position="334"/>
        <end position="518"/>
    </location>
</feature>
<feature type="transmembrane region" description="Helical" evidence="8">
    <location>
        <begin position="21"/>
        <end position="45"/>
    </location>
</feature>
<dbReference type="STRING" id="2309.CF15_01640"/>
<comment type="caution">
    <text evidence="10">The sequence shown here is derived from an EMBL/GenBank/DDBJ whole genome shotgun (WGS) entry which is preliminary data.</text>
</comment>
<dbReference type="PROSITE" id="PS50928">
    <property type="entry name" value="ABC_TM1"/>
    <property type="match status" value="2"/>
</dbReference>